<name>Q9DGY1_AMEPV</name>
<dbReference type="KEGG" id="vg:1494880"/>
<dbReference type="RefSeq" id="NP_064775.1">
    <property type="nucleotide sequence ID" value="NC_002520.1"/>
</dbReference>
<dbReference type="RefSeq" id="NP_065056.1">
    <property type="nucleotide sequence ID" value="NC_002520.1"/>
</dbReference>
<organismHost>
    <name type="scientific">Amsacta</name>
    <dbReference type="NCBI Taxonomy" id="340055"/>
</organismHost>
<dbReference type="EMBL" id="AF250284">
    <property type="protein sequence ID" value="AAG02978.1"/>
    <property type="molecule type" value="Genomic_DNA"/>
</dbReference>
<keyword evidence="2" id="KW-1185">Reference proteome</keyword>
<dbReference type="EMBL" id="AF250284">
    <property type="protein sequence ID" value="AAG02996.1"/>
    <property type="molecule type" value="Genomic_DNA"/>
</dbReference>
<protein>
    <submittedName>
        <fullName evidence="1">AMVITR06</fullName>
    </submittedName>
</protein>
<dbReference type="Proteomes" id="UP000000872">
    <property type="component" value="Segment"/>
</dbReference>
<reference evidence="1 2" key="1">
    <citation type="journal article" date="2000" name="Virology">
        <title>Complete genomic sequence of the Amsacta moorei entomopoxvirus: analysis and comparison with other poxviruses.</title>
        <authorList>
            <person name="Bawden A.L."/>
            <person name="Glassberg K.J."/>
            <person name="Diggans J."/>
            <person name="Shaw R."/>
            <person name="Farmerie W."/>
            <person name="Moyer R.W."/>
        </authorList>
    </citation>
    <scope>NUCLEOTIDE SEQUENCE [LARGE SCALE GENOMIC DNA]</scope>
</reference>
<sequence length="181" mass="21744">MDFIKLQDIAIRSITDLNILPIGLRKKINKNVCFNCKCMFFNNNQIICNYCKLLCSGCNKLYNNLSIKKFSTKYGYRYENKKFNILLCDICKKNTEICIECHKLLFNYNNIDYVELRNIDSIQDKVGVCKFCLINILCDECNRYLTTNYINSYNKNNYTLFRYFNDEFNNYNYKICIREYI</sequence>
<organism evidence="1 2">
    <name type="scientific">Amsacta moorei entomopoxvirus</name>
    <name type="common">AmEPV</name>
    <dbReference type="NCBI Taxonomy" id="28321"/>
    <lineage>
        <taxon>Viruses</taxon>
        <taxon>Varidnaviria</taxon>
        <taxon>Bamfordvirae</taxon>
        <taxon>Nucleocytoviricota</taxon>
        <taxon>Pokkesviricetes</taxon>
        <taxon>Chitovirales</taxon>
        <taxon>Poxviridae</taxon>
        <taxon>Entomopoxvirinae</taxon>
        <taxon>Betaentomopoxvirus</taxon>
    </lineage>
</organism>
<evidence type="ECO:0000313" key="1">
    <source>
        <dbReference type="EMBL" id="AAG02996.1"/>
    </source>
</evidence>
<evidence type="ECO:0000313" key="2">
    <source>
        <dbReference type="Proteomes" id="UP000000872"/>
    </source>
</evidence>
<proteinExistence type="predicted"/>
<accession>Q9DGY1</accession>
<dbReference type="KEGG" id="vg:1494862"/>
<gene>
    <name evidence="1" type="primary">AMVITR06</name>
</gene>